<dbReference type="Pfam" id="PF00072">
    <property type="entry name" value="Response_reg"/>
    <property type="match status" value="2"/>
</dbReference>
<feature type="coiled-coil region" evidence="12">
    <location>
        <begin position="212"/>
        <end position="239"/>
    </location>
</feature>
<dbReference type="SMART" id="SM00388">
    <property type="entry name" value="HisKA"/>
    <property type="match status" value="1"/>
</dbReference>
<keyword evidence="3 11" id="KW-0597">Phosphoprotein</keyword>
<name>A0A8J2YY65_9PROT</name>
<dbReference type="GO" id="GO:0000155">
    <property type="term" value="F:phosphorelay sensor kinase activity"/>
    <property type="evidence" value="ECO:0007669"/>
    <property type="project" value="InterPro"/>
</dbReference>
<keyword evidence="5" id="KW-0547">Nucleotide-binding</keyword>
<evidence type="ECO:0000259" key="13">
    <source>
        <dbReference type="PROSITE" id="PS50109"/>
    </source>
</evidence>
<evidence type="ECO:0000256" key="8">
    <source>
        <dbReference type="ARBA" id="ARBA00023012"/>
    </source>
</evidence>
<protein>
    <recommendedName>
        <fullName evidence="10">Sensory/regulatory protein RpfC</fullName>
        <ecNumber evidence="2">2.7.13.3</ecNumber>
    </recommendedName>
</protein>
<keyword evidence="16" id="KW-1185">Reference proteome</keyword>
<dbReference type="Proteomes" id="UP000646365">
    <property type="component" value="Unassembled WGS sequence"/>
</dbReference>
<dbReference type="CDD" id="cd16922">
    <property type="entry name" value="HATPase_EvgS-ArcB-TorS-like"/>
    <property type="match status" value="1"/>
</dbReference>
<dbReference type="GO" id="GO:0005524">
    <property type="term" value="F:ATP binding"/>
    <property type="evidence" value="ECO:0007669"/>
    <property type="project" value="UniProtKB-KW"/>
</dbReference>
<dbReference type="InterPro" id="IPR003594">
    <property type="entry name" value="HATPase_dom"/>
</dbReference>
<reference evidence="15" key="1">
    <citation type="journal article" date="2014" name="Int. J. Syst. Evol. Microbiol.">
        <title>Complete genome sequence of Corynebacterium casei LMG S-19264T (=DSM 44701T), isolated from a smear-ripened cheese.</title>
        <authorList>
            <consortium name="US DOE Joint Genome Institute (JGI-PGF)"/>
            <person name="Walter F."/>
            <person name="Albersmeier A."/>
            <person name="Kalinowski J."/>
            <person name="Ruckert C."/>
        </authorList>
    </citation>
    <scope>NUCLEOTIDE SEQUENCE</scope>
    <source>
        <strain evidence="15">CGMCC 1.15725</strain>
    </source>
</reference>
<feature type="modified residue" description="4-aspartylphosphate" evidence="11">
    <location>
        <position position="668"/>
    </location>
</feature>
<evidence type="ECO:0000313" key="16">
    <source>
        <dbReference type="Proteomes" id="UP000646365"/>
    </source>
</evidence>
<dbReference type="InterPro" id="IPR036890">
    <property type="entry name" value="HATPase_C_sf"/>
</dbReference>
<dbReference type="Pfam" id="PF02518">
    <property type="entry name" value="HATPase_c"/>
    <property type="match status" value="1"/>
</dbReference>
<keyword evidence="12" id="KW-0175">Coiled coil</keyword>
<dbReference type="AlphaFoldDB" id="A0A8J2YY65"/>
<dbReference type="Gene3D" id="1.10.287.130">
    <property type="match status" value="1"/>
</dbReference>
<keyword evidence="8" id="KW-0902">Two-component regulatory system</keyword>
<evidence type="ECO:0000256" key="9">
    <source>
        <dbReference type="ARBA" id="ARBA00064003"/>
    </source>
</evidence>
<dbReference type="CDD" id="cd00082">
    <property type="entry name" value="HisKA"/>
    <property type="match status" value="1"/>
</dbReference>
<reference evidence="15" key="2">
    <citation type="submission" date="2020-09" db="EMBL/GenBank/DDBJ databases">
        <authorList>
            <person name="Sun Q."/>
            <person name="Zhou Y."/>
        </authorList>
    </citation>
    <scope>NUCLEOTIDE SEQUENCE</scope>
    <source>
        <strain evidence="15">CGMCC 1.15725</strain>
    </source>
</reference>
<dbReference type="SUPFAM" id="SSF47384">
    <property type="entry name" value="Homodimeric domain of signal transducing histidine kinase"/>
    <property type="match status" value="1"/>
</dbReference>
<dbReference type="EMBL" id="BMJQ01000013">
    <property type="protein sequence ID" value="GGF34843.1"/>
    <property type="molecule type" value="Genomic_DNA"/>
</dbReference>
<feature type="domain" description="Histidine kinase" evidence="13">
    <location>
        <begin position="246"/>
        <end position="466"/>
    </location>
</feature>
<dbReference type="Pfam" id="PF05227">
    <property type="entry name" value="CHASE3"/>
    <property type="match status" value="1"/>
</dbReference>
<dbReference type="SUPFAM" id="SSF52172">
    <property type="entry name" value="CheY-like"/>
    <property type="match status" value="2"/>
</dbReference>
<proteinExistence type="predicted"/>
<accession>A0A8J2YY65</accession>
<dbReference type="PROSITE" id="PS50109">
    <property type="entry name" value="HIS_KIN"/>
    <property type="match status" value="1"/>
</dbReference>
<dbReference type="SUPFAM" id="SSF55874">
    <property type="entry name" value="ATPase domain of HSP90 chaperone/DNA topoisomerase II/histidine kinase"/>
    <property type="match status" value="1"/>
</dbReference>
<feature type="modified residue" description="4-aspartylphosphate" evidence="11">
    <location>
        <position position="540"/>
    </location>
</feature>
<gene>
    <name evidence="15" type="ORF">GCM10011611_46320</name>
</gene>
<evidence type="ECO:0000256" key="6">
    <source>
        <dbReference type="ARBA" id="ARBA00022777"/>
    </source>
</evidence>
<dbReference type="RefSeq" id="WP_189050237.1">
    <property type="nucleotide sequence ID" value="NZ_BMJQ01000013.1"/>
</dbReference>
<feature type="domain" description="Response regulatory" evidence="14">
    <location>
        <begin position="619"/>
        <end position="736"/>
    </location>
</feature>
<keyword evidence="4" id="KW-0808">Transferase</keyword>
<dbReference type="FunFam" id="1.10.287.130:FF:000002">
    <property type="entry name" value="Two-component osmosensing histidine kinase"/>
    <property type="match status" value="1"/>
</dbReference>
<keyword evidence="7" id="KW-0067">ATP-binding</keyword>
<feature type="domain" description="Response regulatory" evidence="14">
    <location>
        <begin position="486"/>
        <end position="607"/>
    </location>
</feature>
<dbReference type="InterPro" id="IPR001789">
    <property type="entry name" value="Sig_transdc_resp-reg_receiver"/>
</dbReference>
<dbReference type="PROSITE" id="PS50110">
    <property type="entry name" value="RESPONSE_REGULATORY"/>
    <property type="match status" value="2"/>
</dbReference>
<evidence type="ECO:0000256" key="3">
    <source>
        <dbReference type="ARBA" id="ARBA00022553"/>
    </source>
</evidence>
<dbReference type="CDD" id="cd17546">
    <property type="entry name" value="REC_hyHK_CKI1_RcsC-like"/>
    <property type="match status" value="2"/>
</dbReference>
<evidence type="ECO:0000256" key="11">
    <source>
        <dbReference type="PROSITE-ProRule" id="PRU00169"/>
    </source>
</evidence>
<keyword evidence="6" id="KW-0418">Kinase</keyword>
<evidence type="ECO:0000256" key="2">
    <source>
        <dbReference type="ARBA" id="ARBA00012438"/>
    </source>
</evidence>
<dbReference type="Gene3D" id="3.30.565.10">
    <property type="entry name" value="Histidine kinase-like ATPase, C-terminal domain"/>
    <property type="match status" value="1"/>
</dbReference>
<dbReference type="InterPro" id="IPR036097">
    <property type="entry name" value="HisK_dim/P_sf"/>
</dbReference>
<evidence type="ECO:0000256" key="1">
    <source>
        <dbReference type="ARBA" id="ARBA00000085"/>
    </source>
</evidence>
<dbReference type="InterPro" id="IPR003661">
    <property type="entry name" value="HisK_dim/P_dom"/>
</dbReference>
<dbReference type="Gene3D" id="3.40.50.2300">
    <property type="match status" value="2"/>
</dbReference>
<dbReference type="PANTHER" id="PTHR45339">
    <property type="entry name" value="HYBRID SIGNAL TRANSDUCTION HISTIDINE KINASE J"/>
    <property type="match status" value="1"/>
</dbReference>
<evidence type="ECO:0000259" key="14">
    <source>
        <dbReference type="PROSITE" id="PS50110"/>
    </source>
</evidence>
<evidence type="ECO:0000256" key="5">
    <source>
        <dbReference type="ARBA" id="ARBA00022741"/>
    </source>
</evidence>
<sequence>MSSLTEKQVARAIAALMRPSLTCVPIFMLALLTVGLARCTDVEIEASADAVERAHQLQRTLDRQLLNITDAETGQRGYLLTGHANYLAPYDDARKRVADTTEEMRHLAWPEIADRLPSLETLVGQKLDELTQTVVLLRSGHRDQAIEIVNSDLGHQTMENIRALIGEFDTANNAHLAREAGRVAEVRNRAALIDDFGILVTLGAAIAIGIFLGQEAKAKERAARELLRLRDEADAANRAKSEFLATMSHEIRTPMNGIIGMNGLLLDTDLSPLQAQYARATQTSADILLRVVNDILDISKLEAGRVEIEEIDFDFTQMIETVVIHCAGTAAAKGLALNSSVAPGVPALLRGDPVRLRQVLTNLVTNAIKFTEEGEVAVTASAERASDCFLVHFRVRDTGPGIPAELQPRLFEKFTQADSSMVRRFGGTGLGLAICRELVTLMGGEIGLMSEVGEGSEFWFTVSLRPALGLPRLVTEGSGVRLDGNRILIVDDTAINRAALVGQLDGSGARVITMDAPDAVVSTLETAVAEGDPFDLVIVDQDMPGQSGVELVGQIRRTPGIRATKLVLATSMGLPNPSDEASRIGFDDILAKPIKRPALLASLSRVLSVEAAARPRPLDILVAEDNEINQMVVQALLEDMGHRVTIAGDGAAVVAAAGANRYDLILMDIQMPGMSGIEAAQHIQRAENGSAKTPIIALTAHALASERRDILAAGMQDHLSKPISVDELTRMIERWTRADAPSS</sequence>
<comment type="caution">
    <text evidence="15">The sequence shown here is derived from an EMBL/GenBank/DDBJ whole genome shotgun (WGS) entry which is preliminary data.</text>
</comment>
<dbReference type="InterPro" id="IPR005467">
    <property type="entry name" value="His_kinase_dom"/>
</dbReference>
<dbReference type="EC" id="2.7.13.3" evidence="2"/>
<dbReference type="InterPro" id="IPR007891">
    <property type="entry name" value="CHASE3"/>
</dbReference>
<dbReference type="Pfam" id="PF00512">
    <property type="entry name" value="HisKA"/>
    <property type="match status" value="1"/>
</dbReference>
<dbReference type="SMART" id="SM00448">
    <property type="entry name" value="REC"/>
    <property type="match status" value="2"/>
</dbReference>
<comment type="catalytic activity">
    <reaction evidence="1">
        <text>ATP + protein L-histidine = ADP + protein N-phospho-L-histidine.</text>
        <dbReference type="EC" id="2.7.13.3"/>
    </reaction>
</comment>
<dbReference type="InterPro" id="IPR004358">
    <property type="entry name" value="Sig_transdc_His_kin-like_C"/>
</dbReference>
<dbReference type="FunFam" id="3.30.565.10:FF:000010">
    <property type="entry name" value="Sensor histidine kinase RcsC"/>
    <property type="match status" value="1"/>
</dbReference>
<dbReference type="PANTHER" id="PTHR45339:SF5">
    <property type="entry name" value="HISTIDINE KINASE"/>
    <property type="match status" value="1"/>
</dbReference>
<dbReference type="SMART" id="SM00387">
    <property type="entry name" value="HATPase_c"/>
    <property type="match status" value="1"/>
</dbReference>
<comment type="subunit">
    <text evidence="9">At low DSF concentrations, interacts with RpfF.</text>
</comment>
<evidence type="ECO:0000256" key="4">
    <source>
        <dbReference type="ARBA" id="ARBA00022679"/>
    </source>
</evidence>
<evidence type="ECO:0000313" key="15">
    <source>
        <dbReference type="EMBL" id="GGF34843.1"/>
    </source>
</evidence>
<evidence type="ECO:0000256" key="10">
    <source>
        <dbReference type="ARBA" id="ARBA00068150"/>
    </source>
</evidence>
<evidence type="ECO:0000256" key="7">
    <source>
        <dbReference type="ARBA" id="ARBA00022840"/>
    </source>
</evidence>
<dbReference type="PRINTS" id="PR00344">
    <property type="entry name" value="BCTRLSENSOR"/>
</dbReference>
<dbReference type="InterPro" id="IPR011006">
    <property type="entry name" value="CheY-like_superfamily"/>
</dbReference>
<dbReference type="CDD" id="cd19410">
    <property type="entry name" value="HK9-like_sensor"/>
    <property type="match status" value="1"/>
</dbReference>
<evidence type="ECO:0000256" key="12">
    <source>
        <dbReference type="SAM" id="Coils"/>
    </source>
</evidence>
<organism evidence="15 16">
    <name type="scientific">Aliidongia dinghuensis</name>
    <dbReference type="NCBI Taxonomy" id="1867774"/>
    <lineage>
        <taxon>Bacteria</taxon>
        <taxon>Pseudomonadati</taxon>
        <taxon>Pseudomonadota</taxon>
        <taxon>Alphaproteobacteria</taxon>
        <taxon>Rhodospirillales</taxon>
        <taxon>Dongiaceae</taxon>
        <taxon>Aliidongia</taxon>
    </lineage>
</organism>